<evidence type="ECO:0000256" key="1">
    <source>
        <dbReference type="SAM" id="MobiDB-lite"/>
    </source>
</evidence>
<sequence>MGQSQDKGHPSNAPLPEPYSTVKPEIMNESEIHFEGPVDNAPQRSALKSYPSFERPAWQSSHYVDDHEYPGLDECTDQENSVSIIYPSSSASKPANHQSKLRRAVARLNICKLCNREPHLDLIESVPREALSCGHFVQEMQYRPRVEHSGGNIEASRAYRKVPARNIEGSETYQMVPESNPEEKLACPRCSILGHKVNGRDLIRCVICGTNCSGLHRETESRRQGPGIHPWTKNITIRDPGTDSYYEAIFGFGMLSI</sequence>
<keyword evidence="3" id="KW-1185">Reference proteome</keyword>
<protein>
    <submittedName>
        <fullName evidence="2">Uncharacterized protein</fullName>
    </submittedName>
</protein>
<evidence type="ECO:0000313" key="3">
    <source>
        <dbReference type="Proteomes" id="UP000287144"/>
    </source>
</evidence>
<dbReference type="EMBL" id="NKCK01000095">
    <property type="protein sequence ID" value="RSM00320.1"/>
    <property type="molecule type" value="Genomic_DNA"/>
</dbReference>
<gene>
    <name evidence="2" type="ORF">CEP52_009213</name>
</gene>
<accession>A0A428TE43</accession>
<evidence type="ECO:0000313" key="2">
    <source>
        <dbReference type="EMBL" id="RSM00320.1"/>
    </source>
</evidence>
<dbReference type="AlphaFoldDB" id="A0A428TE43"/>
<reference evidence="2 3" key="1">
    <citation type="submission" date="2017-06" db="EMBL/GenBank/DDBJ databases">
        <title>Comparative genomic analysis of Ambrosia Fusariam Clade fungi.</title>
        <authorList>
            <person name="Stajich J.E."/>
            <person name="Carrillo J."/>
            <person name="Kijimoto T."/>
            <person name="Eskalen A."/>
            <person name="O'Donnell K."/>
            <person name="Kasson M."/>
        </authorList>
    </citation>
    <scope>NUCLEOTIDE SEQUENCE [LARGE SCALE GENOMIC DNA]</scope>
    <source>
        <strain evidence="2 3">NRRL62579</strain>
    </source>
</reference>
<name>A0A428TE43_9HYPO</name>
<dbReference type="Proteomes" id="UP000287144">
    <property type="component" value="Unassembled WGS sequence"/>
</dbReference>
<comment type="caution">
    <text evidence="2">The sequence shown here is derived from an EMBL/GenBank/DDBJ whole genome shotgun (WGS) entry which is preliminary data.</text>
</comment>
<feature type="region of interest" description="Disordered" evidence="1">
    <location>
        <begin position="1"/>
        <end position="25"/>
    </location>
</feature>
<dbReference type="STRING" id="1325735.A0A428TE43"/>
<proteinExistence type="predicted"/>
<organism evidence="2 3">
    <name type="scientific">Fusarium oligoseptatum</name>
    <dbReference type="NCBI Taxonomy" id="2604345"/>
    <lineage>
        <taxon>Eukaryota</taxon>
        <taxon>Fungi</taxon>
        <taxon>Dikarya</taxon>
        <taxon>Ascomycota</taxon>
        <taxon>Pezizomycotina</taxon>
        <taxon>Sordariomycetes</taxon>
        <taxon>Hypocreomycetidae</taxon>
        <taxon>Hypocreales</taxon>
        <taxon>Nectriaceae</taxon>
        <taxon>Fusarium</taxon>
        <taxon>Fusarium solani species complex</taxon>
    </lineage>
</organism>